<dbReference type="EMBL" id="PDLO01000001">
    <property type="protein sequence ID" value="PHK99629.1"/>
    <property type="molecule type" value="Genomic_DNA"/>
</dbReference>
<dbReference type="InterPro" id="IPR010935">
    <property type="entry name" value="SMC_hinge"/>
</dbReference>
<keyword evidence="2 6" id="KW-0547">Nucleotide-binding</keyword>
<dbReference type="Pfam" id="PF02463">
    <property type="entry name" value="SMC_N"/>
    <property type="match status" value="1"/>
</dbReference>
<evidence type="ECO:0000313" key="9">
    <source>
        <dbReference type="EMBL" id="PHK99629.1"/>
    </source>
</evidence>
<dbReference type="GO" id="GO:0003677">
    <property type="term" value="F:DNA binding"/>
    <property type="evidence" value="ECO:0007669"/>
    <property type="project" value="UniProtKB-UniRule"/>
</dbReference>
<dbReference type="GO" id="GO:0007062">
    <property type="term" value="P:sister chromatid cohesion"/>
    <property type="evidence" value="ECO:0007669"/>
    <property type="project" value="InterPro"/>
</dbReference>
<keyword evidence="5 6" id="KW-0238">DNA-binding</keyword>
<dbReference type="SUPFAM" id="SSF52540">
    <property type="entry name" value="P-loop containing nucleoside triphosphate hydrolases"/>
    <property type="match status" value="1"/>
</dbReference>
<dbReference type="HAMAP" id="MF_01894">
    <property type="entry name" value="Smc_prok"/>
    <property type="match status" value="1"/>
</dbReference>
<evidence type="ECO:0000256" key="2">
    <source>
        <dbReference type="ARBA" id="ARBA00022741"/>
    </source>
</evidence>
<keyword evidence="3 6" id="KW-0067">ATP-binding</keyword>
<dbReference type="GO" id="GO:0016887">
    <property type="term" value="F:ATP hydrolysis activity"/>
    <property type="evidence" value="ECO:0007669"/>
    <property type="project" value="InterPro"/>
</dbReference>
<comment type="subcellular location">
    <subcellularLocation>
        <location evidence="6">Cytoplasm</location>
    </subcellularLocation>
</comment>
<proteinExistence type="inferred from homology"/>
<evidence type="ECO:0000256" key="3">
    <source>
        <dbReference type="ARBA" id="ARBA00022840"/>
    </source>
</evidence>
<feature type="coiled-coil region" evidence="6">
    <location>
        <begin position="671"/>
        <end position="920"/>
    </location>
</feature>
<dbReference type="Pfam" id="PF06470">
    <property type="entry name" value="SMC_hinge"/>
    <property type="match status" value="1"/>
</dbReference>
<reference evidence="9 10" key="1">
    <citation type="submission" date="2017-10" db="EMBL/GenBank/DDBJ databases">
        <title>The draft genome sequence of Lewinella marina KCTC 32374.</title>
        <authorList>
            <person name="Wang K."/>
        </authorList>
    </citation>
    <scope>NUCLEOTIDE SEQUENCE [LARGE SCALE GENOMIC DNA]</scope>
    <source>
        <strain evidence="9 10">MKG-38</strain>
    </source>
</reference>
<dbReference type="SUPFAM" id="SSF75553">
    <property type="entry name" value="Smc hinge domain"/>
    <property type="match status" value="1"/>
</dbReference>
<dbReference type="PIRSF" id="PIRSF005719">
    <property type="entry name" value="SMC"/>
    <property type="match status" value="1"/>
</dbReference>
<dbReference type="OrthoDB" id="9808768at2"/>
<dbReference type="Proteomes" id="UP000226437">
    <property type="component" value="Unassembled WGS sequence"/>
</dbReference>
<dbReference type="RefSeq" id="WP_099104608.1">
    <property type="nucleotide sequence ID" value="NZ_JAATJF010000001.1"/>
</dbReference>
<evidence type="ECO:0000256" key="4">
    <source>
        <dbReference type="ARBA" id="ARBA00023054"/>
    </source>
</evidence>
<dbReference type="Gene3D" id="1.20.1060.20">
    <property type="match status" value="1"/>
</dbReference>
<dbReference type="SMART" id="SM00968">
    <property type="entry name" value="SMC_hinge"/>
    <property type="match status" value="1"/>
</dbReference>
<dbReference type="InterPro" id="IPR024704">
    <property type="entry name" value="SMC"/>
</dbReference>
<dbReference type="Gene3D" id="3.30.70.1620">
    <property type="match status" value="1"/>
</dbReference>
<dbReference type="GO" id="GO:0006260">
    <property type="term" value="P:DNA replication"/>
    <property type="evidence" value="ECO:0007669"/>
    <property type="project" value="UniProtKB-UniRule"/>
</dbReference>
<dbReference type="GO" id="GO:0030261">
    <property type="term" value="P:chromosome condensation"/>
    <property type="evidence" value="ECO:0007669"/>
    <property type="project" value="InterPro"/>
</dbReference>
<accession>A0A2G0CI34</accession>
<evidence type="ECO:0000256" key="5">
    <source>
        <dbReference type="ARBA" id="ARBA00023125"/>
    </source>
</evidence>
<evidence type="ECO:0000256" key="6">
    <source>
        <dbReference type="HAMAP-Rule" id="MF_01894"/>
    </source>
</evidence>
<evidence type="ECO:0000256" key="1">
    <source>
        <dbReference type="ARBA" id="ARBA00022490"/>
    </source>
</evidence>
<dbReference type="InterPro" id="IPR003395">
    <property type="entry name" value="RecF/RecN/SMC_N"/>
</dbReference>
<dbReference type="InterPro" id="IPR027417">
    <property type="entry name" value="P-loop_NTPase"/>
</dbReference>
<dbReference type="AlphaFoldDB" id="A0A2G0CI34"/>
<keyword evidence="1 6" id="KW-0963">Cytoplasm</keyword>
<keyword evidence="10" id="KW-1185">Reference proteome</keyword>
<keyword evidence="4 6" id="KW-0175">Coiled coil</keyword>
<comment type="similarity">
    <text evidence="6">Belongs to the SMC family.</text>
</comment>
<comment type="subunit">
    <text evidence="6">Homodimer.</text>
</comment>
<gene>
    <name evidence="6 9" type="primary">smc</name>
    <name evidence="9" type="ORF">CGL56_00850</name>
</gene>
<feature type="domain" description="SMC hinge" evidence="8">
    <location>
        <begin position="523"/>
        <end position="628"/>
    </location>
</feature>
<dbReference type="NCBIfam" id="TIGR02168">
    <property type="entry name" value="SMC_prok_B"/>
    <property type="match status" value="1"/>
</dbReference>
<evidence type="ECO:0000259" key="8">
    <source>
        <dbReference type="SMART" id="SM00968"/>
    </source>
</evidence>
<dbReference type="InterPro" id="IPR011890">
    <property type="entry name" value="SMC_prok"/>
</dbReference>
<comment type="domain">
    <text evidence="6">Contains large globular domains required for ATP hydrolysis at each terminus and a third globular domain forming a flexible hinge near the middle of the molecule. These domains are separated by coiled-coil structures.</text>
</comment>
<dbReference type="GO" id="GO:0005694">
    <property type="term" value="C:chromosome"/>
    <property type="evidence" value="ECO:0007669"/>
    <property type="project" value="InterPro"/>
</dbReference>
<dbReference type="InterPro" id="IPR036277">
    <property type="entry name" value="SMC_hinge_sf"/>
</dbReference>
<dbReference type="Gene3D" id="6.10.140.1720">
    <property type="match status" value="1"/>
</dbReference>
<dbReference type="Gene3D" id="3.40.50.300">
    <property type="entry name" value="P-loop containing nucleotide triphosphate hydrolases"/>
    <property type="match status" value="2"/>
</dbReference>
<feature type="binding site" evidence="6">
    <location>
        <begin position="32"/>
        <end position="39"/>
    </location>
    <ligand>
        <name>ATP</name>
        <dbReference type="ChEBI" id="CHEBI:30616"/>
    </ligand>
</feature>
<sequence length="1183" mass="135157">MRLKQLEIKGFKSFASQTVVNFDADVIGIVGPNGSGKSNIVDAIRWVLGEQKGSELRLDKMASVIFNGTRKKKPGNLASVSLTFENDKSLLATDYTTVTVTRMLYRSGDSEYRLNGVQCRLKDIRNLFLDTGIGSNSYAIIALGMVDDILADKDNSRRRMFEQAAGISKYKDRKKESLRKLKNTEDDLDRIEDVLHEITNNLSSLEKQAKRARKYRDLKQQYRDFSLLLTGIRVEKLRLDHARLKEETAQAEESYKHTESRITELETQLDQERQRHVDKERLVGERQRKLNALVGELRGLENDQRLLQQRKTFIDQQTRKLAEEIRAASGQLETYATEIGQMTEQLGAEREKLTQREAARQEAEQALQRVKEGHAGLKSQLDSGLREQQQEERKVFELEKRRAINSNQVDNYRYQVDRNLEEMENRTKERATLESEIQQLNADESAAAAALADLETREAQRQQAIETAVGESERLQSELGRINRGLDARRNEYKLTKSMIDSLEGFPESIRYLSKNRSWTPDPQLLSDLLLVEPDYRAAIENFLEPYLNHYVVSSPQEAQAAIQLLADKQKGKAHFFILEAIPDEATAPTASPAGTRPAAEVVTVDAPFRKLTDRLLHGVYVTPEEQLPPQPADGVTILSSGGQYIRRAYSVSGGSVGLFEGKKIGRKKNLELLHREIREAEERSAALSRELEQQRSTLAELRGQRLDRQIPEKQRELNKLQQRAAGLQARAEGFQSYFTDTQAKNAQLQEEADKLVQLNREMDAELIGLRDRINHLRHNVAGTDEDYRRLSEELSSASAAYNQENILFIQQQNRVETLERELAFRGKRREELQRQEVTNREQLKSLEREAGQISQQEGTLERNIGQMRQEKEEYQATLSSAEKAYYDARSLINAREDELRRENRLRQDAQVKVNQLREKFTDVRFKLNGVEERLKIEFNLDLEQLAAVEVEEWTGTVTDLEIKVDRLRSRIGNYGEINPMAVEAYDEMKERHETITQQRDDIIAAKGTLLKTIKEIEDTATVQFLDAFERVRVFFIDVFRSLFTEDDNCDLILLDPENPLESGIEIVAKPKGKRPQTISQLSGGEKTLTATALLFALYLLKPAPFCIFDEVDAPLDDANIAKFNRIVKKFSRDSQFIIVTHNKLTMEAVDSIYGVYTTEQGGSGVVPVQFTELEGSTTFSAR</sequence>
<dbReference type="GO" id="GO:0005737">
    <property type="term" value="C:cytoplasm"/>
    <property type="evidence" value="ECO:0007669"/>
    <property type="project" value="UniProtKB-SubCell"/>
</dbReference>
<comment type="function">
    <text evidence="6">Required for chromosome condensation and partitioning.</text>
</comment>
<organism evidence="9 10">
    <name type="scientific">Neolewinella marina</name>
    <dbReference type="NCBI Taxonomy" id="438751"/>
    <lineage>
        <taxon>Bacteria</taxon>
        <taxon>Pseudomonadati</taxon>
        <taxon>Bacteroidota</taxon>
        <taxon>Saprospiria</taxon>
        <taxon>Saprospirales</taxon>
        <taxon>Lewinellaceae</taxon>
        <taxon>Neolewinella</taxon>
    </lineage>
</organism>
<name>A0A2G0CI34_9BACT</name>
<evidence type="ECO:0000256" key="7">
    <source>
        <dbReference type="SAM" id="MobiDB-lite"/>
    </source>
</evidence>
<feature type="coiled-coil region" evidence="6">
    <location>
        <begin position="349"/>
        <end position="457"/>
    </location>
</feature>
<dbReference type="SUPFAM" id="SSF57997">
    <property type="entry name" value="Tropomyosin"/>
    <property type="match status" value="1"/>
</dbReference>
<comment type="caution">
    <text evidence="9">The sequence shown here is derived from an EMBL/GenBank/DDBJ whole genome shotgun (WGS) entry which is preliminary data.</text>
</comment>
<feature type="region of interest" description="Disordered" evidence="7">
    <location>
        <begin position="250"/>
        <end position="273"/>
    </location>
</feature>
<protein>
    <recommendedName>
        <fullName evidence="6">Chromosome partition protein Smc</fullName>
    </recommendedName>
</protein>
<dbReference type="PANTHER" id="PTHR43977">
    <property type="entry name" value="STRUCTURAL MAINTENANCE OF CHROMOSOMES PROTEIN 3"/>
    <property type="match status" value="1"/>
</dbReference>
<dbReference type="GO" id="GO:0007059">
    <property type="term" value="P:chromosome segregation"/>
    <property type="evidence" value="ECO:0007669"/>
    <property type="project" value="UniProtKB-UniRule"/>
</dbReference>
<evidence type="ECO:0000313" key="10">
    <source>
        <dbReference type="Proteomes" id="UP000226437"/>
    </source>
</evidence>
<dbReference type="GO" id="GO:0005524">
    <property type="term" value="F:ATP binding"/>
    <property type="evidence" value="ECO:0007669"/>
    <property type="project" value="UniProtKB-UniRule"/>
</dbReference>